<dbReference type="OrthoDB" id="3054at2"/>
<evidence type="ECO:0000313" key="1">
    <source>
        <dbReference type="EMBL" id="SMG21188.1"/>
    </source>
</evidence>
<proteinExistence type="predicted"/>
<dbReference type="EMBL" id="FXBB01000007">
    <property type="protein sequence ID" value="SMG21188.1"/>
    <property type="molecule type" value="Genomic_DNA"/>
</dbReference>
<evidence type="ECO:0008006" key="3">
    <source>
        <dbReference type="Google" id="ProtNLM"/>
    </source>
</evidence>
<dbReference type="AlphaFoldDB" id="A0A1X7J1Y7"/>
<dbReference type="STRING" id="561720.SAMN06275492_10737"/>
<dbReference type="RefSeq" id="WP_085544100.1">
    <property type="nucleotide sequence ID" value="NZ_FXBB01000007.1"/>
</dbReference>
<protein>
    <recommendedName>
        <fullName evidence="3">HlyD family secretion protein</fullName>
    </recommendedName>
</protein>
<evidence type="ECO:0000313" key="2">
    <source>
        <dbReference type="Proteomes" id="UP000193355"/>
    </source>
</evidence>
<organism evidence="1 2">
    <name type="scientific">Dethiosulfovibrio salsuginis</name>
    <dbReference type="NCBI Taxonomy" id="561720"/>
    <lineage>
        <taxon>Bacteria</taxon>
        <taxon>Thermotogati</taxon>
        <taxon>Synergistota</taxon>
        <taxon>Synergistia</taxon>
        <taxon>Synergistales</taxon>
        <taxon>Dethiosulfovibrionaceae</taxon>
        <taxon>Dethiosulfovibrio</taxon>
    </lineage>
</organism>
<name>A0A1X7J1Y7_9BACT</name>
<keyword evidence="2" id="KW-1185">Reference proteome</keyword>
<gene>
    <name evidence="1" type="ORF">SAMN06275492_10737</name>
</gene>
<dbReference type="Proteomes" id="UP000193355">
    <property type="component" value="Unassembled WGS sequence"/>
</dbReference>
<reference evidence="2" key="1">
    <citation type="submission" date="2017-04" db="EMBL/GenBank/DDBJ databases">
        <authorList>
            <person name="Varghese N."/>
            <person name="Submissions S."/>
        </authorList>
    </citation>
    <scope>NUCLEOTIDE SEQUENCE [LARGE SCALE GENOMIC DNA]</scope>
    <source>
        <strain evidence="2">USBA 82</strain>
    </source>
</reference>
<sequence length="298" mass="33501">MYGLLVLSTLLVAVAIYMAWWWHTTMSIPDLVTARPSFYRQDVPVRAVLIWREELVRSSTRGSVQYRYGSNPASISKGELIATVMKGGKGNPVYSSKRGYFIPGLDGLEGSWRYSSIWTESFSLPEVPDAVMFPDFAESRSDRVIGKLIPQPQVLRAVFYSPLTESLKSEAQSGFIEFRLDPLGSPFRGDVRVVEVMGQVLKVYMDMPFFPLSSLVRRDMTIYLKGGEWRGAELPESAVVIKNGKKGVFQVRGDRVFFREVRGIPMPGDRFLVYGGLNPGNLVLLNGMIGKEGRIKLW</sequence>
<accession>A0A1X7J1Y7</accession>